<dbReference type="CDD" id="cd00093">
    <property type="entry name" value="HTH_XRE"/>
    <property type="match status" value="1"/>
</dbReference>
<name>A0A8S5U8X2_9CAUD</name>
<feature type="domain" description="HTH cro/C1-type" evidence="1">
    <location>
        <begin position="10"/>
        <end position="64"/>
    </location>
</feature>
<reference evidence="2" key="1">
    <citation type="journal article" date="2021" name="Proc. Natl. Acad. Sci. U.S.A.">
        <title>A Catalog of Tens of Thousands of Viruses from Human Metagenomes Reveals Hidden Associations with Chronic Diseases.</title>
        <authorList>
            <person name="Tisza M.J."/>
            <person name="Buck C.B."/>
        </authorList>
    </citation>
    <scope>NUCLEOTIDE SEQUENCE</scope>
    <source>
        <strain evidence="2">CtnMR5</strain>
    </source>
</reference>
<dbReference type="PROSITE" id="PS50943">
    <property type="entry name" value="HTH_CROC1"/>
    <property type="match status" value="1"/>
</dbReference>
<dbReference type="InterPro" id="IPR001387">
    <property type="entry name" value="Cro/C1-type_HTH"/>
</dbReference>
<evidence type="ECO:0000313" key="2">
    <source>
        <dbReference type="EMBL" id="DAF90858.1"/>
    </source>
</evidence>
<dbReference type="SUPFAM" id="SSF47413">
    <property type="entry name" value="lambda repressor-like DNA-binding domains"/>
    <property type="match status" value="1"/>
</dbReference>
<proteinExistence type="predicted"/>
<dbReference type="GO" id="GO:0003677">
    <property type="term" value="F:DNA binding"/>
    <property type="evidence" value="ECO:0007669"/>
    <property type="project" value="InterPro"/>
</dbReference>
<dbReference type="EMBL" id="BK016039">
    <property type="protein sequence ID" value="DAF90858.1"/>
    <property type="molecule type" value="Genomic_DNA"/>
</dbReference>
<dbReference type="SMART" id="SM00530">
    <property type="entry name" value="HTH_XRE"/>
    <property type="match status" value="1"/>
</dbReference>
<protein>
    <submittedName>
        <fullName evidence="2">Helix-turn-helix domain protein</fullName>
    </submittedName>
</protein>
<sequence length="77" mass="8609">MSHIDINEELNQKILQSDLSIKEIARKSGIHANTISIWLNNKGQPTLANAQYVLQVLGYDIQIVKKVDYGGEQSNSL</sequence>
<evidence type="ECO:0000259" key="1">
    <source>
        <dbReference type="PROSITE" id="PS50943"/>
    </source>
</evidence>
<dbReference type="Pfam" id="PF01381">
    <property type="entry name" value="HTH_3"/>
    <property type="match status" value="1"/>
</dbReference>
<dbReference type="Gene3D" id="1.10.260.40">
    <property type="entry name" value="lambda repressor-like DNA-binding domains"/>
    <property type="match status" value="1"/>
</dbReference>
<accession>A0A8S5U8X2</accession>
<dbReference type="InterPro" id="IPR010982">
    <property type="entry name" value="Lambda_DNA-bd_dom_sf"/>
</dbReference>
<organism evidence="2">
    <name type="scientific">Siphoviridae sp. ctnMR5</name>
    <dbReference type="NCBI Taxonomy" id="2825658"/>
    <lineage>
        <taxon>Viruses</taxon>
        <taxon>Duplodnaviria</taxon>
        <taxon>Heunggongvirae</taxon>
        <taxon>Uroviricota</taxon>
        <taxon>Caudoviricetes</taxon>
    </lineage>
</organism>